<dbReference type="GO" id="GO:0043531">
    <property type="term" value="F:ADP binding"/>
    <property type="evidence" value="ECO:0007669"/>
    <property type="project" value="InterPro"/>
</dbReference>
<evidence type="ECO:0000256" key="4">
    <source>
        <dbReference type="ARBA" id="ARBA00022840"/>
    </source>
</evidence>
<dbReference type="Pfam" id="PF00931">
    <property type="entry name" value="NB-ARC"/>
    <property type="match status" value="1"/>
</dbReference>
<feature type="domain" description="NB-ARC" evidence="5">
    <location>
        <begin position="194"/>
        <end position="251"/>
    </location>
</feature>
<feature type="domain" description="Disease resistance N-terminal" evidence="6">
    <location>
        <begin position="6"/>
        <end position="93"/>
    </location>
</feature>
<accession>A0A7J8SR16</accession>
<evidence type="ECO:0000313" key="9">
    <source>
        <dbReference type="Proteomes" id="UP000593561"/>
    </source>
</evidence>
<evidence type="ECO:0000256" key="1">
    <source>
        <dbReference type="ARBA" id="ARBA00022737"/>
    </source>
</evidence>
<dbReference type="Pfam" id="PF23559">
    <property type="entry name" value="WHD_DRP"/>
    <property type="match status" value="1"/>
</dbReference>
<keyword evidence="9" id="KW-1185">Reference proteome</keyword>
<dbReference type="EMBL" id="JABFAC010000011">
    <property type="protein sequence ID" value="MBA0628541.1"/>
    <property type="molecule type" value="Genomic_DNA"/>
</dbReference>
<evidence type="ECO:0008006" key="10">
    <source>
        <dbReference type="Google" id="ProtNLM"/>
    </source>
</evidence>
<dbReference type="InterPro" id="IPR041118">
    <property type="entry name" value="Rx_N"/>
</dbReference>
<evidence type="ECO:0000256" key="2">
    <source>
        <dbReference type="ARBA" id="ARBA00022741"/>
    </source>
</evidence>
<evidence type="ECO:0000259" key="6">
    <source>
        <dbReference type="Pfam" id="PF18052"/>
    </source>
</evidence>
<comment type="caution">
    <text evidence="8">The sequence shown here is derived from an EMBL/GenBank/DDBJ whole genome shotgun (WGS) entry which is preliminary data.</text>
</comment>
<name>A0A7J8SR16_GOSDV</name>
<organism evidence="8 9">
    <name type="scientific">Gossypium davidsonii</name>
    <name type="common">Davidson's cotton</name>
    <name type="synonym">Gossypium klotzschianum subsp. davidsonii</name>
    <dbReference type="NCBI Taxonomy" id="34287"/>
    <lineage>
        <taxon>Eukaryota</taxon>
        <taxon>Viridiplantae</taxon>
        <taxon>Streptophyta</taxon>
        <taxon>Embryophyta</taxon>
        <taxon>Tracheophyta</taxon>
        <taxon>Spermatophyta</taxon>
        <taxon>Magnoliopsida</taxon>
        <taxon>eudicotyledons</taxon>
        <taxon>Gunneridae</taxon>
        <taxon>Pentapetalae</taxon>
        <taxon>rosids</taxon>
        <taxon>malvids</taxon>
        <taxon>Malvales</taxon>
        <taxon>Malvaceae</taxon>
        <taxon>Malvoideae</taxon>
        <taxon>Gossypium</taxon>
    </lineage>
</organism>
<evidence type="ECO:0000259" key="5">
    <source>
        <dbReference type="Pfam" id="PF00931"/>
    </source>
</evidence>
<protein>
    <recommendedName>
        <fullName evidence="10">Rx N-terminal domain-containing protein</fullName>
    </recommendedName>
</protein>
<dbReference type="Gene3D" id="3.40.50.300">
    <property type="entry name" value="P-loop containing nucleotide triphosphate hydrolases"/>
    <property type="match status" value="1"/>
</dbReference>
<reference evidence="8 9" key="1">
    <citation type="journal article" date="2019" name="Genome Biol. Evol.">
        <title>Insights into the evolution of the New World diploid cottons (Gossypium, subgenus Houzingenia) based on genome sequencing.</title>
        <authorList>
            <person name="Grover C.E."/>
            <person name="Arick M.A. 2nd"/>
            <person name="Thrash A."/>
            <person name="Conover J.L."/>
            <person name="Sanders W.S."/>
            <person name="Peterson D.G."/>
            <person name="Frelichowski J.E."/>
            <person name="Scheffler J.A."/>
            <person name="Scheffler B.E."/>
            <person name="Wendel J.F."/>
        </authorList>
    </citation>
    <scope>NUCLEOTIDE SEQUENCE [LARGE SCALE GENOMIC DNA]</scope>
    <source>
        <strain evidence="8">27</strain>
        <tissue evidence="8">Leaf</tissue>
    </source>
</reference>
<dbReference type="InterPro" id="IPR027417">
    <property type="entry name" value="P-loop_NTPase"/>
</dbReference>
<evidence type="ECO:0000313" key="8">
    <source>
        <dbReference type="EMBL" id="MBA0628541.1"/>
    </source>
</evidence>
<dbReference type="SUPFAM" id="SSF52540">
    <property type="entry name" value="P-loop containing nucleoside triphosphate hydrolases"/>
    <property type="match status" value="1"/>
</dbReference>
<keyword evidence="2" id="KW-0547">Nucleotide-binding</keyword>
<gene>
    <name evidence="8" type="ORF">Godav_023257</name>
</gene>
<evidence type="ECO:0000259" key="7">
    <source>
        <dbReference type="Pfam" id="PF23559"/>
    </source>
</evidence>
<feature type="domain" description="Disease resistance protein winged helix" evidence="7">
    <location>
        <begin position="310"/>
        <end position="373"/>
    </location>
</feature>
<dbReference type="Proteomes" id="UP000593561">
    <property type="component" value="Unassembled WGS sequence"/>
</dbReference>
<dbReference type="GO" id="GO:0005524">
    <property type="term" value="F:ATP binding"/>
    <property type="evidence" value="ECO:0007669"/>
    <property type="project" value="UniProtKB-KW"/>
</dbReference>
<dbReference type="Gene3D" id="1.20.5.4130">
    <property type="match status" value="1"/>
</dbReference>
<dbReference type="CDD" id="cd14798">
    <property type="entry name" value="RX-CC_like"/>
    <property type="match status" value="1"/>
</dbReference>
<keyword evidence="4" id="KW-0067">ATP-binding</keyword>
<dbReference type="InterPro" id="IPR002182">
    <property type="entry name" value="NB-ARC"/>
</dbReference>
<sequence length="440" mass="49935">MSICVALEVALSRAVSIIEDQINLAWDFKDELNKFRSSLTLARAFLQDAERRQLDEPVKVWLEQLRDIAYEADDMLDELAYEHVRWKVDNQMSKKVCNFLSLSKNPMAFTLKMFKKVKNIDLSIKDINRQVTDFGLQQRLQISSPVSSRVGGGTRSFGHSSRVVGREANVLKIVDLLIGSTTHQILSITSIVGMAEMLESLSGRTRDMKNKNVILENIQNELEGKTYLLVLDDVWDKDIKNWAKLHSCHKSDITPKCGGVPLVATVIEGKLCNKRDKDEWVSLRDSSVWGSLEMNKGIIGVLKLSFDHLEELIQLRMAESLLQQSKGILQLEFEDIGNEYFNDLLSNSLLQDVEKDSYGRFTSCKMHNLVHDLGQSVSHIKQQNEFDGVKLWRSLLLNSGFTLIRKNFKGLRVLKFGGAYIISRAYCSALSFGDLKITVL</sequence>
<dbReference type="Pfam" id="PF18052">
    <property type="entry name" value="Rx_N"/>
    <property type="match status" value="1"/>
</dbReference>
<dbReference type="InterPro" id="IPR038005">
    <property type="entry name" value="RX-like_CC"/>
</dbReference>
<dbReference type="InterPro" id="IPR058922">
    <property type="entry name" value="WHD_DRP"/>
</dbReference>
<keyword evidence="3" id="KW-0611">Plant defense</keyword>
<dbReference type="PANTHER" id="PTHR36766:SF70">
    <property type="entry name" value="DISEASE RESISTANCE PROTEIN RGA4"/>
    <property type="match status" value="1"/>
</dbReference>
<evidence type="ECO:0000256" key="3">
    <source>
        <dbReference type="ARBA" id="ARBA00022821"/>
    </source>
</evidence>
<dbReference type="AlphaFoldDB" id="A0A7J8SR16"/>
<dbReference type="GO" id="GO:0006952">
    <property type="term" value="P:defense response"/>
    <property type="evidence" value="ECO:0007669"/>
    <property type="project" value="UniProtKB-KW"/>
</dbReference>
<proteinExistence type="predicted"/>
<dbReference type="PANTHER" id="PTHR36766">
    <property type="entry name" value="PLANT BROAD-SPECTRUM MILDEW RESISTANCE PROTEIN RPW8"/>
    <property type="match status" value="1"/>
</dbReference>
<keyword evidence="1" id="KW-0677">Repeat</keyword>